<sequence length="39" mass="4450">MKAENRGRITGLNDAAELKVEICVGEHFWIFLLKPVGMY</sequence>
<reference evidence="1" key="2">
    <citation type="journal article" date="2015" name="Fish Shellfish Immunol.">
        <title>Early steps in the European eel (Anguilla anguilla)-Vibrio vulnificus interaction in the gills: Role of the RtxA13 toxin.</title>
        <authorList>
            <person name="Callol A."/>
            <person name="Pajuelo D."/>
            <person name="Ebbesson L."/>
            <person name="Teles M."/>
            <person name="MacKenzie S."/>
            <person name="Amaro C."/>
        </authorList>
    </citation>
    <scope>NUCLEOTIDE SEQUENCE</scope>
</reference>
<organism evidence="1">
    <name type="scientific">Anguilla anguilla</name>
    <name type="common">European freshwater eel</name>
    <name type="synonym">Muraena anguilla</name>
    <dbReference type="NCBI Taxonomy" id="7936"/>
    <lineage>
        <taxon>Eukaryota</taxon>
        <taxon>Metazoa</taxon>
        <taxon>Chordata</taxon>
        <taxon>Craniata</taxon>
        <taxon>Vertebrata</taxon>
        <taxon>Euteleostomi</taxon>
        <taxon>Actinopterygii</taxon>
        <taxon>Neopterygii</taxon>
        <taxon>Teleostei</taxon>
        <taxon>Anguilliformes</taxon>
        <taxon>Anguillidae</taxon>
        <taxon>Anguilla</taxon>
    </lineage>
</organism>
<reference evidence="1" key="1">
    <citation type="submission" date="2014-11" db="EMBL/GenBank/DDBJ databases">
        <authorList>
            <person name="Amaro Gonzalez C."/>
        </authorList>
    </citation>
    <scope>NUCLEOTIDE SEQUENCE</scope>
</reference>
<dbReference type="AlphaFoldDB" id="A0A0E9R5F8"/>
<dbReference type="EMBL" id="GBXM01084248">
    <property type="protein sequence ID" value="JAH24329.1"/>
    <property type="molecule type" value="Transcribed_RNA"/>
</dbReference>
<protein>
    <submittedName>
        <fullName evidence="1">Uncharacterized protein</fullName>
    </submittedName>
</protein>
<accession>A0A0E9R5F8</accession>
<proteinExistence type="predicted"/>
<name>A0A0E9R5F8_ANGAN</name>
<evidence type="ECO:0000313" key="1">
    <source>
        <dbReference type="EMBL" id="JAH24329.1"/>
    </source>
</evidence>